<proteinExistence type="predicted"/>
<protein>
    <submittedName>
        <fullName evidence="1">PglZ domain</fullName>
    </submittedName>
</protein>
<dbReference type="RefSeq" id="WP_055286502.1">
    <property type="nucleotide sequence ID" value="NZ_CYYP01000009.1"/>
</dbReference>
<organism evidence="1 2">
    <name type="scientific">Collinsella aerofaciens</name>
    <dbReference type="NCBI Taxonomy" id="74426"/>
    <lineage>
        <taxon>Bacteria</taxon>
        <taxon>Bacillati</taxon>
        <taxon>Actinomycetota</taxon>
        <taxon>Coriobacteriia</taxon>
        <taxon>Coriobacteriales</taxon>
        <taxon>Coriobacteriaceae</taxon>
        <taxon>Collinsella</taxon>
    </lineage>
</organism>
<evidence type="ECO:0000313" key="1">
    <source>
        <dbReference type="EMBL" id="CUO16309.1"/>
    </source>
</evidence>
<evidence type="ECO:0000313" key="2">
    <source>
        <dbReference type="Proteomes" id="UP000095468"/>
    </source>
</evidence>
<dbReference type="InterPro" id="IPR017850">
    <property type="entry name" value="Alkaline_phosphatase_core_sf"/>
</dbReference>
<sequence length="902" mass="99639">MPKIDVEEQLKLRFLQPLPSCVPRRVVVWHDADGEFAPEFERLAAVGFDGAGADGGVMPAHGDFERPVRFVEACEGRMFAVKKLVNRDDLVSDILLYRRCPRGRLEGDWLADVELYADRFQADYLSLLADQLGIENIDAVRESLRAHKAFFVAKSRCAKFAACVPHASGASDIELGILTVIFGGKELGDARPAFVLRGCMTMLLHEGPEALAELMDKYCVRDVLSAFMLRCYGFEGPLYERDSLLMLSSHALLTAASTALPEGALKGLENYMAPAYGPYCLEAVRTWDQAADARASSEDLFEICRLVEDARGLFARFETLPIDALASLDVFPCVNEVVLSQLFCSFAQGADRVEDARAFAARRCDLSWYRRVESYFDLLVTVADMCAFRQTHAGGFHLAQSQQVWDAYTSEWYAMDAAYRHMCTAYLRARSVECDALEEPARAVADWAENLYSNWFLADANACWAAAAQGEWADCGCIDGPARQDEFYWHVLPAFVGSAKTTVVIVSDALRYEVARDVAALLERERGGNVKVSSMQAVFPSITEVGMPALLPHQVLELAEDGAFVLADDMPTATTPQREAVLAHVEPTARALRSSTYLNMAGTERKAMLKGSRLVYLYHNKIDATGEKAATQDDVFDACTDTVEELAALARRVCTDAPGARVVITADHGFIYARRELSECQMLGKPDLPFLDAPVMHGKRHLVVPNEAVAKLSDEVREVFVNVDMGRLGAGFEGFAPRENVHFKRPGGTNNYVHGGMSLQELCVPVIGFWRARSGSKDFVDTRAATLRVLSEGRRVTNSLFSLNLIQEEPAQGKVLPCEYELVFTDASGNEVSDTVKAHANKTSVNSQERVVHAKFALRAADGFSAKGPYYLVCRERETGKIVWRETYTIAVSFAPVADFGF</sequence>
<accession>A0A174CW15</accession>
<dbReference type="InterPro" id="IPR014060">
    <property type="entry name" value="PglZ"/>
</dbReference>
<dbReference type="NCBIfam" id="TIGR02687">
    <property type="entry name" value="BREX-1 system phosphatase PglZ type A"/>
    <property type="match status" value="1"/>
</dbReference>
<dbReference type="AlphaFoldDB" id="A0A174CW15"/>
<name>A0A174CW15_9ACTN</name>
<reference evidence="1 2" key="1">
    <citation type="submission" date="2015-09" db="EMBL/GenBank/DDBJ databases">
        <authorList>
            <consortium name="Pathogen Informatics"/>
        </authorList>
    </citation>
    <scope>NUCLEOTIDE SEQUENCE [LARGE SCALE GENOMIC DNA]</scope>
    <source>
        <strain evidence="1 2">2789STDY5608823</strain>
    </source>
</reference>
<dbReference type="SUPFAM" id="SSF53649">
    <property type="entry name" value="Alkaline phosphatase-like"/>
    <property type="match status" value="1"/>
</dbReference>
<dbReference type="Proteomes" id="UP000095468">
    <property type="component" value="Unassembled WGS sequence"/>
</dbReference>
<dbReference type="Pfam" id="PF08665">
    <property type="entry name" value="PglZ"/>
    <property type="match status" value="1"/>
</dbReference>
<dbReference type="EMBL" id="CYYP01000009">
    <property type="protein sequence ID" value="CUO16309.1"/>
    <property type="molecule type" value="Genomic_DNA"/>
</dbReference>
<gene>
    <name evidence="1" type="ORF">ERS852381_01141</name>
</gene>